<comment type="caution">
    <text evidence="5">The sequence shown here is derived from an EMBL/GenBank/DDBJ whole genome shotgun (WGS) entry which is preliminary data.</text>
</comment>
<dbReference type="GeneID" id="77326116"/>
<feature type="domain" description="HTH marR-type" evidence="4">
    <location>
        <begin position="2"/>
        <end position="136"/>
    </location>
</feature>
<gene>
    <name evidence="5" type="ORF">B5C08_02180</name>
</gene>
<evidence type="ECO:0000256" key="3">
    <source>
        <dbReference type="ARBA" id="ARBA00023163"/>
    </source>
</evidence>
<protein>
    <submittedName>
        <fullName evidence="5">MarR family transcriptional regulator</fullName>
    </submittedName>
</protein>
<organism evidence="5 6">
    <name type="scientific">Staphylococcus delphini</name>
    <dbReference type="NCBI Taxonomy" id="53344"/>
    <lineage>
        <taxon>Bacteria</taxon>
        <taxon>Bacillati</taxon>
        <taxon>Bacillota</taxon>
        <taxon>Bacilli</taxon>
        <taxon>Bacillales</taxon>
        <taxon>Staphylococcaceae</taxon>
        <taxon>Staphylococcus</taxon>
        <taxon>Staphylococcus intermedius group</taxon>
    </lineage>
</organism>
<sequence>MDFPYQYLIRTLAHEMKRHADRKLDEFGITQEQSHTLGYLYRHQNDRISQQDISIAFNRKGATVSATVKNLEKMDLVYRTVDPSDSRRKILRLTDKGTALVESFINIFGEIETIMLKDFTPEEDAQLKHYFNRMLANLRQDTTPE</sequence>
<dbReference type="RefSeq" id="WP_096591464.1">
    <property type="nucleotide sequence ID" value="NZ_CP094734.1"/>
</dbReference>
<evidence type="ECO:0000259" key="4">
    <source>
        <dbReference type="PROSITE" id="PS50995"/>
    </source>
</evidence>
<dbReference type="PANTHER" id="PTHR42756">
    <property type="entry name" value="TRANSCRIPTIONAL REGULATOR, MARR"/>
    <property type="match status" value="1"/>
</dbReference>
<accession>A0A2A4H0Q8</accession>
<dbReference type="EMBL" id="MWUU01000002">
    <property type="protein sequence ID" value="PCF56866.1"/>
    <property type="molecule type" value="Genomic_DNA"/>
</dbReference>
<dbReference type="PANTHER" id="PTHR42756:SF1">
    <property type="entry name" value="TRANSCRIPTIONAL REPRESSOR OF EMRAB OPERON"/>
    <property type="match status" value="1"/>
</dbReference>
<evidence type="ECO:0000256" key="2">
    <source>
        <dbReference type="ARBA" id="ARBA00023125"/>
    </source>
</evidence>
<reference evidence="5 6" key="1">
    <citation type="journal article" date="2017" name="PLoS ONE">
        <title>Development of a real-time PCR for detection of Staphylococcus pseudintermedius using a novel automated comparison of whole-genome sequences.</title>
        <authorList>
            <person name="Verstappen K.M."/>
            <person name="Huijbregts L."/>
            <person name="Spaninks M."/>
            <person name="Wagenaar J.A."/>
            <person name="Fluit A.C."/>
            <person name="Duim B."/>
        </authorList>
    </citation>
    <scope>NUCLEOTIDE SEQUENCE [LARGE SCALE GENOMIC DNA]</scope>
    <source>
        <strain evidence="5 6">215070706401-1</strain>
    </source>
</reference>
<dbReference type="InterPro" id="IPR036390">
    <property type="entry name" value="WH_DNA-bd_sf"/>
</dbReference>
<dbReference type="GO" id="GO:0003700">
    <property type="term" value="F:DNA-binding transcription factor activity"/>
    <property type="evidence" value="ECO:0007669"/>
    <property type="project" value="InterPro"/>
</dbReference>
<evidence type="ECO:0000256" key="1">
    <source>
        <dbReference type="ARBA" id="ARBA00023015"/>
    </source>
</evidence>
<dbReference type="Gene3D" id="1.10.10.10">
    <property type="entry name" value="Winged helix-like DNA-binding domain superfamily/Winged helix DNA-binding domain"/>
    <property type="match status" value="1"/>
</dbReference>
<name>A0A2A4H0Q8_9STAP</name>
<dbReference type="Pfam" id="PF12802">
    <property type="entry name" value="MarR_2"/>
    <property type="match status" value="1"/>
</dbReference>
<evidence type="ECO:0000313" key="6">
    <source>
        <dbReference type="Proteomes" id="UP000218335"/>
    </source>
</evidence>
<keyword evidence="1" id="KW-0805">Transcription regulation</keyword>
<dbReference type="GO" id="GO:0003677">
    <property type="term" value="F:DNA binding"/>
    <property type="evidence" value="ECO:0007669"/>
    <property type="project" value="UniProtKB-KW"/>
</dbReference>
<dbReference type="AlphaFoldDB" id="A0A2A4H0Q8"/>
<dbReference type="InterPro" id="IPR000835">
    <property type="entry name" value="HTH_MarR-typ"/>
</dbReference>
<keyword evidence="2" id="KW-0238">DNA-binding</keyword>
<proteinExistence type="predicted"/>
<dbReference type="InterPro" id="IPR036388">
    <property type="entry name" value="WH-like_DNA-bd_sf"/>
</dbReference>
<evidence type="ECO:0000313" key="5">
    <source>
        <dbReference type="EMBL" id="PCF56866.1"/>
    </source>
</evidence>
<dbReference type="Proteomes" id="UP000218335">
    <property type="component" value="Unassembled WGS sequence"/>
</dbReference>
<dbReference type="SMART" id="SM00347">
    <property type="entry name" value="HTH_MARR"/>
    <property type="match status" value="1"/>
</dbReference>
<keyword evidence="3" id="KW-0804">Transcription</keyword>
<dbReference type="SUPFAM" id="SSF46785">
    <property type="entry name" value="Winged helix' DNA-binding domain"/>
    <property type="match status" value="1"/>
</dbReference>
<dbReference type="PROSITE" id="PS50995">
    <property type="entry name" value="HTH_MARR_2"/>
    <property type="match status" value="1"/>
</dbReference>